<dbReference type="RefSeq" id="WP_311502029.1">
    <property type="nucleotide sequence ID" value="NZ_JAVRHK010000002.1"/>
</dbReference>
<proteinExistence type="predicted"/>
<dbReference type="Proteomes" id="UP001262582">
    <property type="component" value="Unassembled WGS sequence"/>
</dbReference>
<dbReference type="PANTHER" id="PTHR43553:SF3">
    <property type="entry name" value="ABC TRANSPORTER ATP-BINDING PROTEIN MODF"/>
    <property type="match status" value="1"/>
</dbReference>
<dbReference type="SMART" id="SM00382">
    <property type="entry name" value="AAA"/>
    <property type="match status" value="1"/>
</dbReference>
<dbReference type="InterPro" id="IPR027417">
    <property type="entry name" value="P-loop_NTPase"/>
</dbReference>
<evidence type="ECO:0000256" key="2">
    <source>
        <dbReference type="ARBA" id="ARBA00022741"/>
    </source>
</evidence>
<feature type="domain" description="ABC transporter" evidence="4">
    <location>
        <begin position="188"/>
        <end position="414"/>
    </location>
</feature>
<keyword evidence="1" id="KW-0813">Transport</keyword>
<evidence type="ECO:0000259" key="4">
    <source>
        <dbReference type="PROSITE" id="PS50893"/>
    </source>
</evidence>
<keyword evidence="6" id="KW-1185">Reference proteome</keyword>
<dbReference type="GO" id="GO:0005524">
    <property type="term" value="F:ATP binding"/>
    <property type="evidence" value="ECO:0007669"/>
    <property type="project" value="UniProtKB-KW"/>
</dbReference>
<evidence type="ECO:0000256" key="1">
    <source>
        <dbReference type="ARBA" id="ARBA00022448"/>
    </source>
</evidence>
<protein>
    <submittedName>
        <fullName evidence="5">ATP-binding cassette domain-containing protein</fullName>
    </submittedName>
</protein>
<dbReference type="EMBL" id="JAVRHK010000002">
    <property type="protein sequence ID" value="MDT0675626.1"/>
    <property type="molecule type" value="Genomic_DNA"/>
</dbReference>
<dbReference type="InterPro" id="IPR003439">
    <property type="entry name" value="ABC_transporter-like_ATP-bd"/>
</dbReference>
<dbReference type="Pfam" id="PF00005">
    <property type="entry name" value="ABC_tran"/>
    <property type="match status" value="1"/>
</dbReference>
<dbReference type="Gene3D" id="3.40.50.300">
    <property type="entry name" value="P-loop containing nucleotide triphosphate hydrolases"/>
    <property type="match status" value="2"/>
</dbReference>
<dbReference type="SUPFAM" id="SSF52540">
    <property type="entry name" value="P-loop containing nucleoside triphosphate hydrolases"/>
    <property type="match status" value="2"/>
</dbReference>
<evidence type="ECO:0000256" key="3">
    <source>
        <dbReference type="ARBA" id="ARBA00022840"/>
    </source>
</evidence>
<reference evidence="5 6" key="1">
    <citation type="submission" date="2023-09" db="EMBL/GenBank/DDBJ databases">
        <authorList>
            <person name="Rey-Velasco X."/>
        </authorList>
    </citation>
    <scope>NUCLEOTIDE SEQUENCE [LARGE SCALE GENOMIC DNA]</scope>
    <source>
        <strain evidence="5 6">F117</strain>
    </source>
</reference>
<dbReference type="PROSITE" id="PS50893">
    <property type="entry name" value="ABC_TRANSPORTER_2"/>
    <property type="match status" value="1"/>
</dbReference>
<dbReference type="InterPro" id="IPR050095">
    <property type="entry name" value="ECF_ABC_transporter_ATP-bd"/>
</dbReference>
<comment type="caution">
    <text evidence="5">The sequence shown here is derived from an EMBL/GenBank/DDBJ whole genome shotgun (WGS) entry which is preliminary data.</text>
</comment>
<sequence>MKHFGIYGYGFPVDEHWLKNPVVKNSILELQNLPLGEAAVFSEKVLARFIEEDQRHGNSRLLDAGNRSLRSFSSGEKRKVLLNYLLQQNPDILIVDSPFDNLDRQSVEELKITLKDISKGTSIIQFFKRKEDLLPIIDKVIRIENEKIGKVYTTEEFIAESASEEIRDQLKSIPPAPGEFKNIPKSLMKLEDVSVKYEDRPILTNISWEVIKGEFWKLTGPNGSGKTTILSMIYGDNPKAYGENVFLFGNRKGSGETVWEIKKKIGYFSPALTELFSRRNTALEMLISGLVDSIGLYQRPTDKQVALAKQWLKTLNLEHRQNKIFIKLPLLEQRLLLIGRAMIKHPPLLILDEPTTALDDESAMKIINLINLIAAESNSAVIYVSHRKEKGLKPDFHFELIPSDKGSVGKIEASGLRSG</sequence>
<gene>
    <name evidence="5" type="ORF">RM539_03390</name>
</gene>
<organism evidence="5 6">
    <name type="scientific">Autumnicola musiva</name>
    <dbReference type="NCBI Taxonomy" id="3075589"/>
    <lineage>
        <taxon>Bacteria</taxon>
        <taxon>Pseudomonadati</taxon>
        <taxon>Bacteroidota</taxon>
        <taxon>Flavobacteriia</taxon>
        <taxon>Flavobacteriales</taxon>
        <taxon>Flavobacteriaceae</taxon>
        <taxon>Autumnicola</taxon>
    </lineage>
</organism>
<dbReference type="PANTHER" id="PTHR43553">
    <property type="entry name" value="HEAVY METAL TRANSPORTER"/>
    <property type="match status" value="1"/>
</dbReference>
<keyword evidence="2" id="KW-0547">Nucleotide-binding</keyword>
<accession>A0ABU3D266</accession>
<name>A0ABU3D266_9FLAO</name>
<keyword evidence="3 5" id="KW-0067">ATP-binding</keyword>
<dbReference type="InterPro" id="IPR003593">
    <property type="entry name" value="AAA+_ATPase"/>
</dbReference>
<evidence type="ECO:0000313" key="5">
    <source>
        <dbReference type="EMBL" id="MDT0675626.1"/>
    </source>
</evidence>
<evidence type="ECO:0000313" key="6">
    <source>
        <dbReference type="Proteomes" id="UP001262582"/>
    </source>
</evidence>